<evidence type="ECO:0000256" key="2">
    <source>
        <dbReference type="ARBA" id="ARBA00015953"/>
    </source>
</evidence>
<dbReference type="Pfam" id="PF00009">
    <property type="entry name" value="GTP_EFTU"/>
    <property type="match status" value="1"/>
</dbReference>
<evidence type="ECO:0000259" key="9">
    <source>
        <dbReference type="PROSITE" id="PS51722"/>
    </source>
</evidence>
<dbReference type="SUPFAM" id="SSF50447">
    <property type="entry name" value="Translation proteins"/>
    <property type="match status" value="1"/>
</dbReference>
<dbReference type="Gene3D" id="1.10.10.10">
    <property type="entry name" value="Winged helix-like DNA-binding domain superfamily/Winged helix DNA-binding domain"/>
    <property type="match status" value="1"/>
</dbReference>
<sequence>MYVLGTAGHVDHGKSTLVKALTGIDPDRLKEEKDRQMTIDLGFAWYGLPSGNEVGIVDVPGHRDFIDNMLAGVGGIDAVLLIIAADEGVMPQTREHLAILKLLKIQYGIIVLTKIDLVDDPEWLELVEADIRGLIKGSFLEQAKIMRVSAYTKEGLDELSCEIESILLQCPPKRNSGKPRLPIDRVFSLKGFGTVVTGTLLNGEFHSGESVEILPGKRTSRIRSIQSHKRKVDTALPGNRTAINLIGVEKEDIKRGQVVVLPGNYSTSRRIDAKVEMLAEANSSINHNDFLKCFINTAQSIARVRVIGKKEIRPGEDGWVQLEFEDEIVVEKGDSFILRRPSPAETIAGGIVLNTHSVKRYKRFSDDSLKKMALMDSGSDEDILLSNLDKCGVVSRQEFLKASGFEPGKANELIDVLVPDEIVIIEAAGIRDTLLVSRTNWAILKEKITGIFTDFYQKRPLREGMPRKSLWELLKIPQRSFNLILEKLIQEGLLAEKNGEVGLANYQVHFSEEQEASIQTILAEFSSNEFQPPSVRAEREKYGDDLISAMIDKGYLISLEEDIAILPQTYQQLQAKTIAYFETEKEITLGQFRDLFQTSRKYALAFLEYLDKQEVTVRDGDVRKLSAG</sequence>
<proteinExistence type="predicted"/>
<keyword evidence="6" id="KW-0342">GTP-binding</keyword>
<protein>
    <recommendedName>
        <fullName evidence="2">Selenocysteine-specific elongation factor</fullName>
    </recommendedName>
    <alternativeName>
        <fullName evidence="8">SelB translation factor</fullName>
    </alternativeName>
</protein>
<dbReference type="InterPro" id="IPR000795">
    <property type="entry name" value="T_Tr_GTP-bd_dom"/>
</dbReference>
<evidence type="ECO:0000256" key="7">
    <source>
        <dbReference type="ARBA" id="ARBA00025526"/>
    </source>
</evidence>
<accession>A0A3E0AFL5</accession>
<evidence type="ECO:0000256" key="6">
    <source>
        <dbReference type="ARBA" id="ARBA00023134"/>
    </source>
</evidence>
<dbReference type="CDD" id="cd03696">
    <property type="entry name" value="SelB_II"/>
    <property type="match status" value="1"/>
</dbReference>
<keyword evidence="11" id="KW-1185">Reference proteome</keyword>
<feature type="domain" description="Tr-type G" evidence="9">
    <location>
        <begin position="1"/>
        <end position="173"/>
    </location>
</feature>
<dbReference type="Pfam" id="PF25461">
    <property type="entry name" value="Beta-barrel_SelB"/>
    <property type="match status" value="1"/>
</dbReference>
<keyword evidence="3" id="KW-0963">Cytoplasm</keyword>
<keyword evidence="5" id="KW-0648">Protein biosynthesis</keyword>
<dbReference type="GO" id="GO:0005525">
    <property type="term" value="F:GTP binding"/>
    <property type="evidence" value="ECO:0007669"/>
    <property type="project" value="UniProtKB-KW"/>
</dbReference>
<keyword evidence="10" id="KW-0251">Elongation factor</keyword>
<dbReference type="InterPro" id="IPR015191">
    <property type="entry name" value="SelB_WHD4"/>
</dbReference>
<dbReference type="InterPro" id="IPR015190">
    <property type="entry name" value="Elong_fac_SelB-wing-hlx_typ-2"/>
</dbReference>
<name>A0A3E0AFL5_9CHLR</name>
<dbReference type="InterPro" id="IPR050055">
    <property type="entry name" value="EF-Tu_GTPase"/>
</dbReference>
<evidence type="ECO:0000256" key="3">
    <source>
        <dbReference type="ARBA" id="ARBA00022490"/>
    </source>
</evidence>
<dbReference type="GO" id="GO:0003723">
    <property type="term" value="F:RNA binding"/>
    <property type="evidence" value="ECO:0007669"/>
    <property type="project" value="InterPro"/>
</dbReference>
<dbReference type="GO" id="GO:0001514">
    <property type="term" value="P:selenocysteine incorporation"/>
    <property type="evidence" value="ECO:0007669"/>
    <property type="project" value="InterPro"/>
</dbReference>
<comment type="function">
    <text evidence="7">Translation factor necessary for the incorporation of selenocysteine into proteins. It probably replaces EF-Tu for the insertion of selenocysteine directed by the UGA codon. SelB binds GTP and GDP.</text>
</comment>
<dbReference type="Gene3D" id="3.40.50.300">
    <property type="entry name" value="P-loop containing nucleotide triphosphate hydrolases"/>
    <property type="match status" value="1"/>
</dbReference>
<dbReference type="CDD" id="cd04171">
    <property type="entry name" value="SelB"/>
    <property type="match status" value="1"/>
</dbReference>
<dbReference type="InterPro" id="IPR036390">
    <property type="entry name" value="WH_DNA-bd_sf"/>
</dbReference>
<dbReference type="SUPFAM" id="SSF46785">
    <property type="entry name" value="Winged helix' DNA-binding domain"/>
    <property type="match status" value="2"/>
</dbReference>
<dbReference type="AlphaFoldDB" id="A0A3E0AFL5"/>
<dbReference type="NCBIfam" id="TIGR00475">
    <property type="entry name" value="selB"/>
    <property type="match status" value="1"/>
</dbReference>
<dbReference type="InterPro" id="IPR057335">
    <property type="entry name" value="Beta-barrel_SelB"/>
</dbReference>
<evidence type="ECO:0000313" key="10">
    <source>
        <dbReference type="EMBL" id="REG10462.1"/>
    </source>
</evidence>
<dbReference type="Gene3D" id="2.40.30.10">
    <property type="entry name" value="Translation factors"/>
    <property type="match status" value="2"/>
</dbReference>
<dbReference type="PANTHER" id="PTHR43721">
    <property type="entry name" value="ELONGATION FACTOR TU-RELATED"/>
    <property type="match status" value="1"/>
</dbReference>
<dbReference type="InterPro" id="IPR009001">
    <property type="entry name" value="Transl_elong_EF1A/Init_IF2_C"/>
</dbReference>
<dbReference type="CDD" id="cd15491">
    <property type="entry name" value="selB_III"/>
    <property type="match status" value="1"/>
</dbReference>
<dbReference type="PROSITE" id="PS51722">
    <property type="entry name" value="G_TR_2"/>
    <property type="match status" value="1"/>
</dbReference>
<dbReference type="GO" id="GO:0003746">
    <property type="term" value="F:translation elongation factor activity"/>
    <property type="evidence" value="ECO:0007669"/>
    <property type="project" value="UniProtKB-KW"/>
</dbReference>
<dbReference type="PRINTS" id="PR00315">
    <property type="entry name" value="ELONGATNFCT"/>
</dbReference>
<dbReference type="GO" id="GO:0005829">
    <property type="term" value="C:cytosol"/>
    <property type="evidence" value="ECO:0007669"/>
    <property type="project" value="TreeGrafter"/>
</dbReference>
<dbReference type="RefSeq" id="WP_116223644.1">
    <property type="nucleotide sequence ID" value="NZ_AP018437.1"/>
</dbReference>
<dbReference type="PANTHER" id="PTHR43721:SF22">
    <property type="entry name" value="ELONGATION FACTOR TU, MITOCHONDRIAL"/>
    <property type="match status" value="1"/>
</dbReference>
<organism evidence="10 11">
    <name type="scientific">Pelolinea submarina</name>
    <dbReference type="NCBI Taxonomy" id="913107"/>
    <lineage>
        <taxon>Bacteria</taxon>
        <taxon>Bacillati</taxon>
        <taxon>Chloroflexota</taxon>
        <taxon>Anaerolineae</taxon>
        <taxon>Anaerolineales</taxon>
        <taxon>Anaerolineaceae</taxon>
        <taxon>Pelolinea</taxon>
    </lineage>
</organism>
<dbReference type="OrthoDB" id="9804504at2"/>
<evidence type="ECO:0000256" key="4">
    <source>
        <dbReference type="ARBA" id="ARBA00022741"/>
    </source>
</evidence>
<comment type="caution">
    <text evidence="10">The sequence shown here is derived from an EMBL/GenBank/DDBJ whole genome shotgun (WGS) entry which is preliminary data.</text>
</comment>
<reference evidence="10 11" key="1">
    <citation type="submission" date="2018-08" db="EMBL/GenBank/DDBJ databases">
        <title>Genomic Encyclopedia of Type Strains, Phase IV (KMG-IV): sequencing the most valuable type-strain genomes for metagenomic binning, comparative biology and taxonomic classification.</title>
        <authorList>
            <person name="Goeker M."/>
        </authorList>
    </citation>
    <scope>NUCLEOTIDE SEQUENCE [LARGE SCALE GENOMIC DNA]</scope>
    <source>
        <strain evidence="10 11">DSM 23923</strain>
    </source>
</reference>
<evidence type="ECO:0000256" key="8">
    <source>
        <dbReference type="ARBA" id="ARBA00031615"/>
    </source>
</evidence>
<evidence type="ECO:0000256" key="1">
    <source>
        <dbReference type="ARBA" id="ARBA00004496"/>
    </source>
</evidence>
<dbReference type="Pfam" id="PF09107">
    <property type="entry name" value="WHD_3rd_SelB"/>
    <property type="match status" value="1"/>
</dbReference>
<comment type="subcellular location">
    <subcellularLocation>
        <location evidence="1">Cytoplasm</location>
    </subcellularLocation>
</comment>
<dbReference type="Gene3D" id="1.10.10.2770">
    <property type="match status" value="1"/>
</dbReference>
<dbReference type="InterPro" id="IPR036388">
    <property type="entry name" value="WH-like_DNA-bd_sf"/>
</dbReference>
<keyword evidence="4" id="KW-0547">Nucleotide-binding</keyword>
<evidence type="ECO:0000256" key="5">
    <source>
        <dbReference type="ARBA" id="ARBA00022917"/>
    </source>
</evidence>
<dbReference type="GO" id="GO:0003924">
    <property type="term" value="F:GTPase activity"/>
    <property type="evidence" value="ECO:0007669"/>
    <property type="project" value="InterPro"/>
</dbReference>
<evidence type="ECO:0000313" key="11">
    <source>
        <dbReference type="Proteomes" id="UP000256388"/>
    </source>
</evidence>
<dbReference type="EMBL" id="QUMS01000001">
    <property type="protein sequence ID" value="REG10462.1"/>
    <property type="molecule type" value="Genomic_DNA"/>
</dbReference>
<dbReference type="Pfam" id="PF09106">
    <property type="entry name" value="WHD_2nd_SelB"/>
    <property type="match status" value="1"/>
</dbReference>
<dbReference type="InterPro" id="IPR004161">
    <property type="entry name" value="EFTu-like_2"/>
</dbReference>
<gene>
    <name evidence="10" type="ORF">DFR64_0320</name>
</gene>
<dbReference type="SUPFAM" id="SSF52540">
    <property type="entry name" value="P-loop containing nucleoside triphosphate hydrolases"/>
    <property type="match status" value="1"/>
</dbReference>
<dbReference type="Proteomes" id="UP000256388">
    <property type="component" value="Unassembled WGS sequence"/>
</dbReference>
<dbReference type="InterPro" id="IPR004535">
    <property type="entry name" value="Transl_elong_SelB"/>
</dbReference>
<dbReference type="InterPro" id="IPR009000">
    <property type="entry name" value="Transl_B-barrel_sf"/>
</dbReference>
<dbReference type="SUPFAM" id="SSF50465">
    <property type="entry name" value="EF-Tu/eEF-1alpha/eIF2-gamma C-terminal domain"/>
    <property type="match status" value="1"/>
</dbReference>
<dbReference type="Pfam" id="PF03144">
    <property type="entry name" value="GTP_EFTU_D2"/>
    <property type="match status" value="1"/>
</dbReference>
<dbReference type="InterPro" id="IPR027417">
    <property type="entry name" value="P-loop_NTPase"/>
</dbReference>